<dbReference type="Proteomes" id="UP000656077">
    <property type="component" value="Unassembled WGS sequence"/>
</dbReference>
<gene>
    <name evidence="1" type="ORF">GKZ28_04435</name>
</gene>
<evidence type="ECO:0000313" key="1">
    <source>
        <dbReference type="EMBL" id="MVX62950.1"/>
    </source>
</evidence>
<accession>A0A964W195</accession>
<dbReference type="AlphaFoldDB" id="A0A964W195"/>
<name>A0A964W195_9CLOT</name>
<protein>
    <recommendedName>
        <fullName evidence="3">Lipoprotein</fullName>
    </recommendedName>
</protein>
<comment type="caution">
    <text evidence="1">The sequence shown here is derived from an EMBL/GenBank/DDBJ whole genome shotgun (WGS) entry which is preliminary data.</text>
</comment>
<dbReference type="PROSITE" id="PS51257">
    <property type="entry name" value="PROKAR_LIPOPROTEIN"/>
    <property type="match status" value="1"/>
</dbReference>
<dbReference type="EMBL" id="WSRQ01000005">
    <property type="protein sequence ID" value="MVX62950.1"/>
    <property type="molecule type" value="Genomic_DNA"/>
</dbReference>
<sequence>MRKRYLVILVIVLILSFAGCSKSSTNIKTYLNSGAKIDTYAKDCMPAIDDLAKYQDISYKYNYVSTIMFETETITLNISYDEETYENEKKKLTEKYKFLNQKFVSNFDESKYYIPEYEFSMNSYNFKVVDQNGDYKAEYPKSFCIIGTSDEEKSVAYLYFYDFDLDYIEEYGDNPMANFVQKYFKYDF</sequence>
<organism evidence="1 2">
    <name type="scientific">Clostridium chromiireducens</name>
    <dbReference type="NCBI Taxonomy" id="225345"/>
    <lineage>
        <taxon>Bacteria</taxon>
        <taxon>Bacillati</taxon>
        <taxon>Bacillota</taxon>
        <taxon>Clostridia</taxon>
        <taxon>Eubacteriales</taxon>
        <taxon>Clostridiaceae</taxon>
        <taxon>Clostridium</taxon>
    </lineage>
</organism>
<reference evidence="1" key="1">
    <citation type="submission" date="2019-12" db="EMBL/GenBank/DDBJ databases">
        <title>Microbes associate with the intestines of laboratory mice.</title>
        <authorList>
            <person name="Navarre W."/>
            <person name="Wong E."/>
        </authorList>
    </citation>
    <scope>NUCLEOTIDE SEQUENCE</scope>
    <source>
        <strain evidence="1">NM79_F5</strain>
    </source>
</reference>
<evidence type="ECO:0008006" key="3">
    <source>
        <dbReference type="Google" id="ProtNLM"/>
    </source>
</evidence>
<evidence type="ECO:0000313" key="2">
    <source>
        <dbReference type="Proteomes" id="UP000656077"/>
    </source>
</evidence>
<dbReference type="RefSeq" id="WP_160358206.1">
    <property type="nucleotide sequence ID" value="NZ_WSRQ01000005.1"/>
</dbReference>
<proteinExistence type="predicted"/>